<organism evidence="1 2">
    <name type="scientific">Tripterygium wilfordii</name>
    <name type="common">Thunder God vine</name>
    <dbReference type="NCBI Taxonomy" id="458696"/>
    <lineage>
        <taxon>Eukaryota</taxon>
        <taxon>Viridiplantae</taxon>
        <taxon>Streptophyta</taxon>
        <taxon>Embryophyta</taxon>
        <taxon>Tracheophyta</taxon>
        <taxon>Spermatophyta</taxon>
        <taxon>Magnoliopsida</taxon>
        <taxon>eudicotyledons</taxon>
        <taxon>Gunneridae</taxon>
        <taxon>Pentapetalae</taxon>
        <taxon>rosids</taxon>
        <taxon>fabids</taxon>
        <taxon>Celastrales</taxon>
        <taxon>Celastraceae</taxon>
        <taxon>Tripterygium</taxon>
    </lineage>
</organism>
<protein>
    <submittedName>
        <fullName evidence="1">Uncharacterized protein</fullName>
    </submittedName>
</protein>
<reference evidence="1 2" key="1">
    <citation type="journal article" date="2020" name="Nat. Commun.">
        <title>Genome of Tripterygium wilfordii and identification of cytochrome P450 involved in triptolide biosynthesis.</title>
        <authorList>
            <person name="Tu L."/>
            <person name="Su P."/>
            <person name="Zhang Z."/>
            <person name="Gao L."/>
            <person name="Wang J."/>
            <person name="Hu T."/>
            <person name="Zhou J."/>
            <person name="Zhang Y."/>
            <person name="Zhao Y."/>
            <person name="Liu Y."/>
            <person name="Song Y."/>
            <person name="Tong Y."/>
            <person name="Lu Y."/>
            <person name="Yang J."/>
            <person name="Xu C."/>
            <person name="Jia M."/>
            <person name="Peters R.J."/>
            <person name="Huang L."/>
            <person name="Gao W."/>
        </authorList>
    </citation>
    <scope>NUCLEOTIDE SEQUENCE [LARGE SCALE GENOMIC DNA]</scope>
    <source>
        <strain evidence="2">cv. XIE 37</strain>
        <tissue evidence="1">Leaf</tissue>
    </source>
</reference>
<proteinExistence type="predicted"/>
<keyword evidence="2" id="KW-1185">Reference proteome</keyword>
<evidence type="ECO:0000313" key="2">
    <source>
        <dbReference type="Proteomes" id="UP000593562"/>
    </source>
</evidence>
<name>A0A7J7CSR6_TRIWF</name>
<sequence>MDEDDAPAGGSGAGPKIEEVTTTYLMKVSIFEFNKSRRHHFRQRNREDHGQGCQQKQTIITITAQIN</sequence>
<evidence type="ECO:0000313" key="1">
    <source>
        <dbReference type="EMBL" id="KAF5737157.1"/>
    </source>
</evidence>
<dbReference type="InParanoid" id="A0A7J7CSR6"/>
<gene>
    <name evidence="1" type="ORF">HS088_TW13G00035</name>
</gene>
<accession>A0A7J7CSR6</accession>
<comment type="caution">
    <text evidence="1">The sequence shown here is derived from an EMBL/GenBank/DDBJ whole genome shotgun (WGS) entry which is preliminary data.</text>
</comment>
<dbReference type="EMBL" id="JAAARO010000013">
    <property type="protein sequence ID" value="KAF5737157.1"/>
    <property type="molecule type" value="Genomic_DNA"/>
</dbReference>
<dbReference type="AlphaFoldDB" id="A0A7J7CSR6"/>
<dbReference type="Proteomes" id="UP000593562">
    <property type="component" value="Unassembled WGS sequence"/>
</dbReference>